<comment type="caution">
    <text evidence="1">The sequence shown here is derived from an EMBL/GenBank/DDBJ whole genome shotgun (WGS) entry which is preliminary data.</text>
</comment>
<accession>A0ABR3FIP8</accession>
<keyword evidence="2" id="KW-1185">Reference proteome</keyword>
<organism evidence="1 2">
    <name type="scientific">Marasmius crinis-equi</name>
    <dbReference type="NCBI Taxonomy" id="585013"/>
    <lineage>
        <taxon>Eukaryota</taxon>
        <taxon>Fungi</taxon>
        <taxon>Dikarya</taxon>
        <taxon>Basidiomycota</taxon>
        <taxon>Agaricomycotina</taxon>
        <taxon>Agaricomycetes</taxon>
        <taxon>Agaricomycetidae</taxon>
        <taxon>Agaricales</taxon>
        <taxon>Marasmiineae</taxon>
        <taxon>Marasmiaceae</taxon>
        <taxon>Marasmius</taxon>
    </lineage>
</organism>
<reference evidence="1 2" key="1">
    <citation type="submission" date="2024-02" db="EMBL/GenBank/DDBJ databases">
        <title>A draft genome for the cacao thread blight pathogen Marasmius crinis-equi.</title>
        <authorList>
            <person name="Cohen S.P."/>
            <person name="Baruah I.K."/>
            <person name="Amoako-Attah I."/>
            <person name="Bukari Y."/>
            <person name="Meinhardt L.W."/>
            <person name="Bailey B.A."/>
        </authorList>
    </citation>
    <scope>NUCLEOTIDE SEQUENCE [LARGE SCALE GENOMIC DNA]</scope>
    <source>
        <strain evidence="1 2">GH-76</strain>
    </source>
</reference>
<name>A0ABR3FIP8_9AGAR</name>
<dbReference type="EMBL" id="JBAHYK010000323">
    <property type="protein sequence ID" value="KAL0575239.1"/>
    <property type="molecule type" value="Genomic_DNA"/>
</dbReference>
<protein>
    <submittedName>
        <fullName evidence="1">Uncharacterized protein</fullName>
    </submittedName>
</protein>
<proteinExistence type="predicted"/>
<dbReference type="Proteomes" id="UP001465976">
    <property type="component" value="Unassembled WGS sequence"/>
</dbReference>
<evidence type="ECO:0000313" key="2">
    <source>
        <dbReference type="Proteomes" id="UP001465976"/>
    </source>
</evidence>
<evidence type="ECO:0000313" key="1">
    <source>
        <dbReference type="EMBL" id="KAL0575239.1"/>
    </source>
</evidence>
<sequence length="147" mass="15805">MLNLDTWPALTNVRIPRRTSYSPFQDENRGLATPLVTHSVGVSPVGPSSSRSLELNLAAGPHLVATLNVPYLGLIRVDRSLVTTRLVSLPPSKRYSLHNIPFVNLAPISTAGDPLLVAFPYPIRNPVALARWLPLVWVAGGGLASSP</sequence>
<gene>
    <name evidence="1" type="ORF">V5O48_006730</name>
</gene>